<evidence type="ECO:0000256" key="1">
    <source>
        <dbReference type="ARBA" id="ARBA00004442"/>
    </source>
</evidence>
<evidence type="ECO:0000256" key="5">
    <source>
        <dbReference type="ARBA" id="ARBA00023237"/>
    </source>
</evidence>
<dbReference type="InterPro" id="IPR033985">
    <property type="entry name" value="SusD-like_N"/>
</dbReference>
<dbReference type="EMBL" id="BAABFT010000004">
    <property type="protein sequence ID" value="GAA4321292.1"/>
    <property type="molecule type" value="Genomic_DNA"/>
</dbReference>
<keyword evidence="11" id="KW-1185">Reference proteome</keyword>
<keyword evidence="6" id="KW-0802">TPR repeat</keyword>
<proteinExistence type="inferred from homology"/>
<dbReference type="PROSITE" id="PS51257">
    <property type="entry name" value="PROKAR_LIPOPROTEIN"/>
    <property type="match status" value="1"/>
</dbReference>
<keyword evidence="3 7" id="KW-0732">Signal</keyword>
<evidence type="ECO:0000259" key="8">
    <source>
        <dbReference type="Pfam" id="PF07980"/>
    </source>
</evidence>
<dbReference type="Pfam" id="PF07980">
    <property type="entry name" value="SusD_RagB"/>
    <property type="match status" value="1"/>
</dbReference>
<comment type="subcellular location">
    <subcellularLocation>
        <location evidence="1">Cell outer membrane</location>
    </subcellularLocation>
</comment>
<feature type="repeat" description="TPR" evidence="6">
    <location>
        <begin position="213"/>
        <end position="246"/>
    </location>
</feature>
<dbReference type="Pfam" id="PF14322">
    <property type="entry name" value="SusD-like_3"/>
    <property type="match status" value="1"/>
</dbReference>
<name>A0ABP8GBI5_9SPHI</name>
<keyword evidence="4" id="KW-0472">Membrane</keyword>
<dbReference type="RefSeq" id="WP_345211024.1">
    <property type="nucleotide sequence ID" value="NZ_BAABFT010000004.1"/>
</dbReference>
<dbReference type="InterPro" id="IPR012944">
    <property type="entry name" value="SusD_RagB_dom"/>
</dbReference>
<evidence type="ECO:0000313" key="11">
    <source>
        <dbReference type="Proteomes" id="UP001500582"/>
    </source>
</evidence>
<dbReference type="Gene3D" id="1.25.40.390">
    <property type="match status" value="1"/>
</dbReference>
<evidence type="ECO:0000256" key="6">
    <source>
        <dbReference type="PROSITE-ProRule" id="PRU00339"/>
    </source>
</evidence>
<evidence type="ECO:0000256" key="2">
    <source>
        <dbReference type="ARBA" id="ARBA00006275"/>
    </source>
</evidence>
<dbReference type="InterPro" id="IPR011990">
    <property type="entry name" value="TPR-like_helical_dom_sf"/>
</dbReference>
<feature type="domain" description="RagB/SusD" evidence="8">
    <location>
        <begin position="347"/>
        <end position="420"/>
    </location>
</feature>
<reference evidence="11" key="1">
    <citation type="journal article" date="2019" name="Int. J. Syst. Evol. Microbiol.">
        <title>The Global Catalogue of Microorganisms (GCM) 10K type strain sequencing project: providing services to taxonomists for standard genome sequencing and annotation.</title>
        <authorList>
            <consortium name="The Broad Institute Genomics Platform"/>
            <consortium name="The Broad Institute Genome Sequencing Center for Infectious Disease"/>
            <person name="Wu L."/>
            <person name="Ma J."/>
        </authorList>
    </citation>
    <scope>NUCLEOTIDE SEQUENCE [LARGE SCALE GENOMIC DNA]</scope>
    <source>
        <strain evidence="11">JCM 17705</strain>
    </source>
</reference>
<comment type="caution">
    <text evidence="10">The sequence shown here is derived from an EMBL/GenBank/DDBJ whole genome shotgun (WGS) entry which is preliminary data.</text>
</comment>
<organism evidence="10 11">
    <name type="scientific">Mucilaginibacter gynuensis</name>
    <dbReference type="NCBI Taxonomy" id="1302236"/>
    <lineage>
        <taxon>Bacteria</taxon>
        <taxon>Pseudomonadati</taxon>
        <taxon>Bacteroidota</taxon>
        <taxon>Sphingobacteriia</taxon>
        <taxon>Sphingobacteriales</taxon>
        <taxon>Sphingobacteriaceae</taxon>
        <taxon>Mucilaginibacter</taxon>
    </lineage>
</organism>
<feature type="chain" id="PRO_5046848056" evidence="7">
    <location>
        <begin position="20"/>
        <end position="465"/>
    </location>
</feature>
<evidence type="ECO:0000259" key="9">
    <source>
        <dbReference type="Pfam" id="PF14322"/>
    </source>
</evidence>
<gene>
    <name evidence="10" type="ORF">GCM10023149_21080</name>
</gene>
<feature type="domain" description="SusD-like N-terminal" evidence="9">
    <location>
        <begin position="23"/>
        <end position="224"/>
    </location>
</feature>
<evidence type="ECO:0000256" key="4">
    <source>
        <dbReference type="ARBA" id="ARBA00023136"/>
    </source>
</evidence>
<dbReference type="PROSITE" id="PS50005">
    <property type="entry name" value="TPR"/>
    <property type="match status" value="1"/>
</dbReference>
<feature type="signal peptide" evidence="7">
    <location>
        <begin position="1"/>
        <end position="19"/>
    </location>
</feature>
<accession>A0ABP8GBI5</accession>
<comment type="similarity">
    <text evidence="2">Belongs to the SusD family.</text>
</comment>
<evidence type="ECO:0000256" key="7">
    <source>
        <dbReference type="SAM" id="SignalP"/>
    </source>
</evidence>
<dbReference type="InterPro" id="IPR019734">
    <property type="entry name" value="TPR_rpt"/>
</dbReference>
<sequence length="465" mass="52002">MKSYIKYTLAITCILLASACQKFVDIKKSGSQSFIETTNDCQLILDNYDLFNVNYPLDGEISANDYYMDDNRYNADVIQAEDRALYIWQATAIRASATPWVSSYNKIYHSNLVLEALDKLQASEQPAVVNNLRGSALFLRAYALWPLAQIYIKPYSAANLQEPGLPIHTRSDINDIPGRGTVKETYDAIIKDLTEAAVLLNATSSIASRPNKAAAYAMLARVYLSMDDYTNALANADAALKLKSDLIDFNTLNLGSYNPFPRFNKEVIFHSVINQQNSVLEVGYGDEDKALIVPAIINAYAGDDLRKQLYVKENLDVPEPSGTYRFIGNYEGAVGSATLFNGLATDELYLIRAECYARANQTANAVADMNKLLVTRWADGNYPGFSAANADEALTKILLERRKELLMRGLRWTDLRRLNRDSRFAETLTRTVNGTAYTLPPNDPRYTLLIPQEVITNSKLPQNIR</sequence>
<dbReference type="Proteomes" id="UP001500582">
    <property type="component" value="Unassembled WGS sequence"/>
</dbReference>
<evidence type="ECO:0000313" key="10">
    <source>
        <dbReference type="EMBL" id="GAA4321292.1"/>
    </source>
</evidence>
<protein>
    <submittedName>
        <fullName evidence="10">RagB/SusD family nutrient uptake outer membrane protein</fullName>
    </submittedName>
</protein>
<evidence type="ECO:0000256" key="3">
    <source>
        <dbReference type="ARBA" id="ARBA00022729"/>
    </source>
</evidence>
<dbReference type="SUPFAM" id="SSF48452">
    <property type="entry name" value="TPR-like"/>
    <property type="match status" value="1"/>
</dbReference>
<keyword evidence="5" id="KW-0998">Cell outer membrane</keyword>